<dbReference type="InterPro" id="IPR001427">
    <property type="entry name" value="RNaseA"/>
</dbReference>
<evidence type="ECO:0000259" key="6">
    <source>
        <dbReference type="SMART" id="SM00092"/>
    </source>
</evidence>
<dbReference type="PANTHER" id="PTHR11437:SF10">
    <property type="entry name" value="ANGIOGENIN-RELATED"/>
    <property type="match status" value="1"/>
</dbReference>
<evidence type="ECO:0000256" key="1">
    <source>
        <dbReference type="ARBA" id="ARBA00004613"/>
    </source>
</evidence>
<protein>
    <recommendedName>
        <fullName evidence="6">Ribonuclease A-domain domain-containing protein</fullName>
    </recommendedName>
</protein>
<evidence type="ECO:0000256" key="2">
    <source>
        <dbReference type="ARBA" id="ARBA00005600"/>
    </source>
</evidence>
<dbReference type="AlphaFoldDB" id="A0A3P9J9T6"/>
<dbReference type="InterPro" id="IPR023412">
    <property type="entry name" value="RNaseA_domain"/>
</dbReference>
<evidence type="ECO:0000313" key="8">
    <source>
        <dbReference type="Proteomes" id="UP000265200"/>
    </source>
</evidence>
<feature type="chain" id="PRO_5018073727" description="Ribonuclease A-domain domain-containing protein" evidence="5">
    <location>
        <begin position="28"/>
        <end position="140"/>
    </location>
</feature>
<dbReference type="InterPro" id="IPR036816">
    <property type="entry name" value="RNaseA-like_dom_sf"/>
</dbReference>
<keyword evidence="5" id="KW-0732">Signal</keyword>
<organism evidence="7 8">
    <name type="scientific">Oryzias latipes</name>
    <name type="common">Japanese rice fish</name>
    <name type="synonym">Japanese killifish</name>
    <dbReference type="NCBI Taxonomy" id="8090"/>
    <lineage>
        <taxon>Eukaryota</taxon>
        <taxon>Metazoa</taxon>
        <taxon>Chordata</taxon>
        <taxon>Craniata</taxon>
        <taxon>Vertebrata</taxon>
        <taxon>Euteleostomi</taxon>
        <taxon>Actinopterygii</taxon>
        <taxon>Neopterygii</taxon>
        <taxon>Teleostei</taxon>
        <taxon>Neoteleostei</taxon>
        <taxon>Acanthomorphata</taxon>
        <taxon>Ovalentaria</taxon>
        <taxon>Atherinomorphae</taxon>
        <taxon>Beloniformes</taxon>
        <taxon>Adrianichthyidae</taxon>
        <taxon>Oryziinae</taxon>
        <taxon>Oryzias</taxon>
    </lineage>
</organism>
<dbReference type="PANTHER" id="PTHR11437">
    <property type="entry name" value="RIBONUCLEASE"/>
    <property type="match status" value="1"/>
</dbReference>
<dbReference type="Gene3D" id="3.10.130.10">
    <property type="entry name" value="Ribonuclease A-like domain"/>
    <property type="match status" value="1"/>
</dbReference>
<dbReference type="GO" id="GO:0005576">
    <property type="term" value="C:extracellular region"/>
    <property type="evidence" value="ECO:0007669"/>
    <property type="project" value="UniProtKB-SubCell"/>
</dbReference>
<sequence>MIFGSSCLSRPMVCLLILMLFADSSKATYDTFRWQHTRESMLPGDCNNVMRTINNRARSCKDSNSFIVSTELKIEEICQGEGVSRGEMTLSKKTFRIVLCKLEPRARYPDCQYKGSVLTNRKLLVKCESRLPVHFHGDRN</sequence>
<reference evidence="7" key="4">
    <citation type="submission" date="2025-09" db="UniProtKB">
        <authorList>
            <consortium name="Ensembl"/>
        </authorList>
    </citation>
    <scope>IDENTIFICATION</scope>
    <source>
        <strain evidence="7">HSOK</strain>
    </source>
</reference>
<comment type="subcellular location">
    <subcellularLocation>
        <location evidence="1">Secreted</location>
    </subcellularLocation>
</comment>
<proteinExistence type="inferred from homology"/>
<dbReference type="Proteomes" id="UP000265200">
    <property type="component" value="Chromosome 2"/>
</dbReference>
<dbReference type="GO" id="GO:0003676">
    <property type="term" value="F:nucleic acid binding"/>
    <property type="evidence" value="ECO:0007669"/>
    <property type="project" value="InterPro"/>
</dbReference>
<evidence type="ECO:0000256" key="5">
    <source>
        <dbReference type="SAM" id="SignalP"/>
    </source>
</evidence>
<dbReference type="SUPFAM" id="SSF54076">
    <property type="entry name" value="RNase A-like"/>
    <property type="match status" value="1"/>
</dbReference>
<dbReference type="Ensembl" id="ENSORLT00015032052.1">
    <property type="protein sequence ID" value="ENSORLP00015028994.1"/>
    <property type="gene ID" value="ENSORLG00015011868.1"/>
</dbReference>
<accession>A0A3P9J9T6</accession>
<feature type="domain" description="Ribonuclease A-domain" evidence="6">
    <location>
        <begin position="25"/>
        <end position="139"/>
    </location>
</feature>
<reference key="1">
    <citation type="journal article" date="2007" name="Nature">
        <title>The medaka draft genome and insights into vertebrate genome evolution.</title>
        <authorList>
            <person name="Kasahara M."/>
            <person name="Naruse K."/>
            <person name="Sasaki S."/>
            <person name="Nakatani Y."/>
            <person name="Qu W."/>
            <person name="Ahsan B."/>
            <person name="Yamada T."/>
            <person name="Nagayasu Y."/>
            <person name="Doi K."/>
            <person name="Kasai Y."/>
            <person name="Jindo T."/>
            <person name="Kobayashi D."/>
            <person name="Shimada A."/>
            <person name="Toyoda A."/>
            <person name="Kuroki Y."/>
            <person name="Fujiyama A."/>
            <person name="Sasaki T."/>
            <person name="Shimizu A."/>
            <person name="Asakawa S."/>
            <person name="Shimizu N."/>
            <person name="Hashimoto S."/>
            <person name="Yang J."/>
            <person name="Lee Y."/>
            <person name="Matsushima K."/>
            <person name="Sugano S."/>
            <person name="Sakaizumi M."/>
            <person name="Narita T."/>
            <person name="Ohishi K."/>
            <person name="Haga S."/>
            <person name="Ohta F."/>
            <person name="Nomoto H."/>
            <person name="Nogata K."/>
            <person name="Morishita T."/>
            <person name="Endo T."/>
            <person name="Shin-I T."/>
            <person name="Takeda H."/>
            <person name="Morishita S."/>
            <person name="Kohara Y."/>
        </authorList>
    </citation>
    <scope>NUCLEOTIDE SEQUENCE [LARGE SCALE GENOMIC DNA]</scope>
    <source>
        <strain>Hd-rR</strain>
    </source>
</reference>
<dbReference type="SMART" id="SM00092">
    <property type="entry name" value="RNAse_Pc"/>
    <property type="match status" value="1"/>
</dbReference>
<reference evidence="7 8" key="2">
    <citation type="submission" date="2017-04" db="EMBL/GenBank/DDBJ databases">
        <title>CpG methylation of centromeres and impact of large insertions on vertebrate speciation.</title>
        <authorList>
            <person name="Ichikawa K."/>
            <person name="Yoshimura J."/>
            <person name="Morishita S."/>
        </authorList>
    </citation>
    <scope>NUCLEOTIDE SEQUENCE</scope>
    <source>
        <strain evidence="7 8">HSOK</strain>
    </source>
</reference>
<comment type="similarity">
    <text evidence="2">Belongs to the pancreatic ribonuclease family.</text>
</comment>
<evidence type="ECO:0000256" key="4">
    <source>
        <dbReference type="ARBA" id="ARBA00023157"/>
    </source>
</evidence>
<reference evidence="7" key="3">
    <citation type="submission" date="2025-08" db="UniProtKB">
        <authorList>
            <consortium name="Ensembl"/>
        </authorList>
    </citation>
    <scope>IDENTIFICATION</scope>
    <source>
        <strain evidence="7">HSOK</strain>
    </source>
</reference>
<name>A0A3P9J9T6_ORYLA</name>
<keyword evidence="4" id="KW-1015">Disulfide bond</keyword>
<evidence type="ECO:0000313" key="7">
    <source>
        <dbReference type="Ensembl" id="ENSORLP00015028994.1"/>
    </source>
</evidence>
<dbReference type="Pfam" id="PF00074">
    <property type="entry name" value="RnaseA"/>
    <property type="match status" value="1"/>
</dbReference>
<evidence type="ECO:0000256" key="3">
    <source>
        <dbReference type="ARBA" id="ARBA00022525"/>
    </source>
</evidence>
<feature type="signal peptide" evidence="5">
    <location>
        <begin position="1"/>
        <end position="27"/>
    </location>
</feature>
<keyword evidence="3" id="KW-0964">Secreted</keyword>